<protein>
    <submittedName>
        <fullName evidence="2">DUF4326 domain-containing protein</fullName>
    </submittedName>
</protein>
<reference evidence="2 3" key="1">
    <citation type="submission" date="2024-09" db="EMBL/GenBank/DDBJ databases">
        <authorList>
            <person name="Sun Q."/>
            <person name="Mori K."/>
        </authorList>
    </citation>
    <scope>NUCLEOTIDE SEQUENCE [LARGE SCALE GENOMIC DNA]</scope>
    <source>
        <strain evidence="2 3">JCM 3143</strain>
    </source>
</reference>
<gene>
    <name evidence="2" type="ORF">ACFFSA_36555</name>
</gene>
<feature type="domain" description="DUF4326" evidence="1">
    <location>
        <begin position="21"/>
        <end position="69"/>
    </location>
</feature>
<evidence type="ECO:0000313" key="3">
    <source>
        <dbReference type="Proteomes" id="UP001589532"/>
    </source>
</evidence>
<keyword evidence="3" id="KW-1185">Reference proteome</keyword>
<sequence length="77" mass="8742">MTRRVKVERDGSTAACPRRVHVRSQVIPLYRAYLREHPELVERARHELGGKDLACWCHPDQECHADALLDVVAGEAP</sequence>
<dbReference type="EMBL" id="JBHMBW010000049">
    <property type="protein sequence ID" value="MFB9628618.1"/>
    <property type="molecule type" value="Genomic_DNA"/>
</dbReference>
<dbReference type="RefSeq" id="WP_344990630.1">
    <property type="nucleotide sequence ID" value="NZ_BAAAXV010000005.1"/>
</dbReference>
<proteinExistence type="predicted"/>
<evidence type="ECO:0000313" key="2">
    <source>
        <dbReference type="EMBL" id="MFB9628618.1"/>
    </source>
</evidence>
<dbReference type="Proteomes" id="UP001589532">
    <property type="component" value="Unassembled WGS sequence"/>
</dbReference>
<evidence type="ECO:0000259" key="1">
    <source>
        <dbReference type="Pfam" id="PF14216"/>
    </source>
</evidence>
<dbReference type="Pfam" id="PF14216">
    <property type="entry name" value="DUF4326"/>
    <property type="match status" value="1"/>
</dbReference>
<accession>A0ABV5SAA6</accession>
<comment type="caution">
    <text evidence="2">The sequence shown here is derived from an EMBL/GenBank/DDBJ whole genome shotgun (WGS) entry which is preliminary data.</text>
</comment>
<organism evidence="2 3">
    <name type="scientific">Nonomuraea helvata</name>
    <dbReference type="NCBI Taxonomy" id="37484"/>
    <lineage>
        <taxon>Bacteria</taxon>
        <taxon>Bacillati</taxon>
        <taxon>Actinomycetota</taxon>
        <taxon>Actinomycetes</taxon>
        <taxon>Streptosporangiales</taxon>
        <taxon>Streptosporangiaceae</taxon>
        <taxon>Nonomuraea</taxon>
    </lineage>
</organism>
<name>A0ABV5SAA6_9ACTN</name>
<dbReference type="InterPro" id="IPR025475">
    <property type="entry name" value="DUF4326"/>
</dbReference>